<keyword evidence="5 8" id="KW-0658">Purine biosynthesis</keyword>
<dbReference type="Pfam" id="PF02769">
    <property type="entry name" value="AIRS_C"/>
    <property type="match status" value="2"/>
</dbReference>
<keyword evidence="4 8" id="KW-0547">Nucleotide-binding</keyword>
<dbReference type="SUPFAM" id="SSF55326">
    <property type="entry name" value="PurM N-terminal domain-like"/>
    <property type="match status" value="2"/>
</dbReference>
<feature type="binding site" evidence="8">
    <location>
        <position position="121"/>
    </location>
    <ligand>
        <name>Mg(2+)</name>
        <dbReference type="ChEBI" id="CHEBI:18420"/>
        <label>2</label>
    </ligand>
</feature>
<dbReference type="STRING" id="1123272.SAMN02745824_0076"/>
<name>A0A1N6CLU1_9SPHN</name>
<evidence type="ECO:0000256" key="4">
    <source>
        <dbReference type="ARBA" id="ARBA00022741"/>
    </source>
</evidence>
<dbReference type="UniPathway" id="UPA00074">
    <property type="reaction ID" value="UER00128"/>
</dbReference>
<dbReference type="PANTHER" id="PTHR43555:SF1">
    <property type="entry name" value="PHOSPHORIBOSYLFORMYLGLYCINAMIDINE SYNTHASE SUBUNIT PURL"/>
    <property type="match status" value="1"/>
</dbReference>
<comment type="function">
    <text evidence="8">Part of the phosphoribosylformylglycinamidine synthase complex involved in the purines biosynthetic pathway. Catalyzes the ATP-dependent conversion of formylglycinamide ribonucleotide (FGAR) and glutamine to yield formylglycinamidine ribonucleotide (FGAM) and glutamate. The FGAM synthase complex is composed of three subunits. PurQ produces an ammonia molecule by converting glutamine to glutamate. PurL transfers the ammonia molecule to FGAR to form FGAM in an ATP-dependent manner. PurS interacts with PurQ and PurL and is thought to assist in the transfer of the ammonia molecule from PurQ to PurL.</text>
</comment>
<feature type="binding site" evidence="8">
    <location>
        <position position="56"/>
    </location>
    <ligand>
        <name>ATP</name>
        <dbReference type="ChEBI" id="CHEBI:30616"/>
    </ligand>
</feature>
<evidence type="ECO:0000259" key="11">
    <source>
        <dbReference type="Pfam" id="PF18072"/>
    </source>
</evidence>
<evidence type="ECO:0000259" key="10">
    <source>
        <dbReference type="Pfam" id="PF02769"/>
    </source>
</evidence>
<feature type="active site" evidence="8">
    <location>
        <position position="53"/>
    </location>
</feature>
<feature type="binding site" evidence="8">
    <location>
        <position position="120"/>
    </location>
    <ligand>
        <name>substrate</name>
    </ligand>
</feature>
<dbReference type="InterPro" id="IPR036676">
    <property type="entry name" value="PurM-like_C_sf"/>
</dbReference>
<feature type="binding site" evidence="8">
    <location>
        <position position="272"/>
    </location>
    <ligand>
        <name>Mg(2+)</name>
        <dbReference type="ChEBI" id="CHEBI:18420"/>
        <label>2</label>
    </ligand>
</feature>
<dbReference type="OrthoDB" id="9804441at2"/>
<feature type="domain" description="Phosphoribosylformylglycinamidine synthase linker" evidence="11">
    <location>
        <begin position="19"/>
        <end position="57"/>
    </location>
</feature>
<feature type="binding site" evidence="8">
    <location>
        <begin position="98"/>
        <end position="101"/>
    </location>
    <ligand>
        <name>substrate</name>
    </ligand>
</feature>
<keyword evidence="2 8" id="KW-0436">Ligase</keyword>
<gene>
    <name evidence="8" type="primary">purL</name>
    <name evidence="12" type="ORF">SAMN02745824_0076</name>
</gene>
<evidence type="ECO:0000256" key="3">
    <source>
        <dbReference type="ARBA" id="ARBA00022723"/>
    </source>
</evidence>
<reference evidence="13" key="1">
    <citation type="submission" date="2016-11" db="EMBL/GenBank/DDBJ databases">
        <authorList>
            <person name="Varghese N."/>
            <person name="Submissions S."/>
        </authorList>
    </citation>
    <scope>NUCLEOTIDE SEQUENCE [LARGE SCALE GENOMIC DNA]</scope>
    <source>
        <strain evidence="13">DSM 22363</strain>
    </source>
</reference>
<dbReference type="CDD" id="cd02204">
    <property type="entry name" value="PurL_repeat2"/>
    <property type="match status" value="1"/>
</dbReference>
<accession>A0A1N6CLU1</accession>
<dbReference type="Pfam" id="PF18072">
    <property type="entry name" value="FGAR-AT_linker"/>
    <property type="match status" value="1"/>
</dbReference>
<feature type="binding site" evidence="8">
    <location>
        <position position="244"/>
    </location>
    <ligand>
        <name>substrate</name>
    </ligand>
</feature>
<dbReference type="Gene3D" id="3.90.650.10">
    <property type="entry name" value="PurM-like C-terminal domain"/>
    <property type="match status" value="2"/>
</dbReference>
<sequence length="756" mass="80834">MTTDTLIAEPQISPETVAEHGLNEEEYQRILNALGREPNITELGIFSVMWSEHCSYKSSRLHLKKLPTTGPQVICGPGENAGVIDIGDGQAAIFKMESHNHPSYIEPYQGAATGVGGILRDVFTMGARPVANLNALRFGRPEHPKMKHLVKGVVAGIGGYGNCVGVPTVGGETNFHEAYDGNIIVNAMTVGVADANKIFYSAASGVGNPIVYVGSKTGRDGIHGATMASAEFDDDSDEKRPTVQVGDPFTEKLLIEACLELMASDAIVAIQDMGAAGLTSSSVEMATNGEVGIILDMDKVPCRETGMTAYEMMLSESQERMLMVLKPGREEMAEAIFRKWELDFAVIGEVTDSRRMVLTHKGETVCDIPLGPLADDAPLYDRPHLTQDEYKAHVAITELGDIPESTDIGADLLKMMASPALASRRWIWEQYDSQVGADTCQRSGGDAAVVRVHGTNKGLAITTDCTPRYCKADPVEGGKQAIAEAWRNLTAVGAKPLATTDCMNFGNPEKPHIMAQFVGCIEGMAEACEALDMPIVSGNVSLYNETTGADGVSHAILPTPAIGAVGLIEDLDKMMTIGFKDEGDILLVIGEPDNHLGQSVWLRQIHGQENGNPPKVDLATEKKNGDFVRELVASGRVNAVHDISDGGLAVAVAEMALNGDRGAHLYNNPGSISDEVRLFGEGQGRYVVSLSSEDEVDAVQTLAKERDVPAHVAGIVAGDSLEIYQTGDGSKISGHSVPLADLREASDSFFRDWMAD</sequence>
<dbReference type="GO" id="GO:0004642">
    <property type="term" value="F:phosphoribosylformylglycinamidine synthase activity"/>
    <property type="evidence" value="ECO:0007669"/>
    <property type="project" value="UniProtKB-UniRule"/>
</dbReference>
<comment type="similarity">
    <text evidence="8">Belongs to the FGAMS family.</text>
</comment>
<feature type="binding site" evidence="8">
    <location>
        <position position="539"/>
    </location>
    <ligand>
        <name>Mg(2+)</name>
        <dbReference type="ChEBI" id="CHEBI:18420"/>
        <label>1</label>
    </ligand>
</feature>
<dbReference type="GO" id="GO:0005524">
    <property type="term" value="F:ATP binding"/>
    <property type="evidence" value="ECO:0007669"/>
    <property type="project" value="UniProtKB-UniRule"/>
</dbReference>
<evidence type="ECO:0000256" key="7">
    <source>
        <dbReference type="ARBA" id="ARBA00022842"/>
    </source>
</evidence>
<dbReference type="InterPro" id="IPR016188">
    <property type="entry name" value="PurM-like_N"/>
</dbReference>
<feature type="binding site" evidence="8">
    <location>
        <position position="538"/>
    </location>
    <ligand>
        <name>ATP</name>
        <dbReference type="ChEBI" id="CHEBI:30616"/>
    </ligand>
</feature>
<comment type="subcellular location">
    <subcellularLocation>
        <location evidence="8">Cytoplasm</location>
    </subcellularLocation>
</comment>
<comment type="caution">
    <text evidence="8">Lacks conserved residue(s) required for the propagation of feature annotation.</text>
</comment>
<keyword evidence="1 8" id="KW-0963">Cytoplasm</keyword>
<dbReference type="FunFam" id="3.30.1330.10:FF:000004">
    <property type="entry name" value="Phosphoribosylformylglycinamidine synthase subunit PurL"/>
    <property type="match status" value="1"/>
</dbReference>
<feature type="domain" description="PurM-like N-terminal" evidence="9">
    <location>
        <begin position="444"/>
        <end position="568"/>
    </location>
</feature>
<dbReference type="InterPro" id="IPR010918">
    <property type="entry name" value="PurM-like_C_dom"/>
</dbReference>
<dbReference type="InterPro" id="IPR036921">
    <property type="entry name" value="PurM-like_N_sf"/>
</dbReference>
<feature type="active site" description="Proton acceptor" evidence="8">
    <location>
        <position position="99"/>
    </location>
</feature>
<feature type="binding site" evidence="8">
    <location>
        <position position="501"/>
    </location>
    <ligand>
        <name>ATP</name>
        <dbReference type="ChEBI" id="CHEBI:30616"/>
    </ligand>
</feature>
<dbReference type="Proteomes" id="UP000185192">
    <property type="component" value="Unassembled WGS sequence"/>
</dbReference>
<organism evidence="12 13">
    <name type="scientific">Parasphingorhabdus marina DSM 22363</name>
    <dbReference type="NCBI Taxonomy" id="1123272"/>
    <lineage>
        <taxon>Bacteria</taxon>
        <taxon>Pseudomonadati</taxon>
        <taxon>Pseudomonadota</taxon>
        <taxon>Alphaproteobacteria</taxon>
        <taxon>Sphingomonadales</taxon>
        <taxon>Sphingomonadaceae</taxon>
        <taxon>Parasphingorhabdus</taxon>
    </lineage>
</organism>
<proteinExistence type="inferred from homology"/>
<dbReference type="Pfam" id="PF00586">
    <property type="entry name" value="AIRS"/>
    <property type="match status" value="2"/>
</dbReference>
<comment type="subunit">
    <text evidence="8">Monomer. Part of the FGAM synthase complex composed of 1 PurL, 1 PurQ and 2 PurS subunits.</text>
</comment>
<dbReference type="EC" id="6.3.5.3" evidence="8"/>
<feature type="binding site" evidence="8">
    <location>
        <begin position="316"/>
        <end position="318"/>
    </location>
    <ligand>
        <name>substrate</name>
    </ligand>
</feature>
<evidence type="ECO:0000256" key="1">
    <source>
        <dbReference type="ARBA" id="ARBA00022490"/>
    </source>
</evidence>
<dbReference type="NCBIfam" id="NF002290">
    <property type="entry name" value="PRK01213.1"/>
    <property type="match status" value="1"/>
</dbReference>
<dbReference type="GO" id="GO:0005737">
    <property type="term" value="C:cytoplasm"/>
    <property type="evidence" value="ECO:0007669"/>
    <property type="project" value="UniProtKB-SubCell"/>
</dbReference>
<dbReference type="GO" id="GO:0006189">
    <property type="term" value="P:'de novo' IMP biosynthetic process"/>
    <property type="evidence" value="ECO:0007669"/>
    <property type="project" value="UniProtKB-UniRule"/>
</dbReference>
<dbReference type="Gene3D" id="3.30.1330.10">
    <property type="entry name" value="PurM-like, N-terminal domain"/>
    <property type="match status" value="2"/>
</dbReference>
<dbReference type="AlphaFoldDB" id="A0A1N6CLU1"/>
<dbReference type="PANTHER" id="PTHR43555">
    <property type="entry name" value="PHOSPHORIBOSYLFORMYLGLYCINAMIDINE SYNTHASE SUBUNIT PURL"/>
    <property type="match status" value="1"/>
</dbReference>
<dbReference type="GO" id="GO:0000287">
    <property type="term" value="F:magnesium ion binding"/>
    <property type="evidence" value="ECO:0007669"/>
    <property type="project" value="UniProtKB-UniRule"/>
</dbReference>
<feature type="binding site" evidence="8">
    <location>
        <position position="541"/>
    </location>
    <ligand>
        <name>substrate</name>
    </ligand>
</feature>
<keyword evidence="7 8" id="KW-0460">Magnesium</keyword>
<feature type="binding site" evidence="8">
    <location>
        <position position="97"/>
    </location>
    <ligand>
        <name>Mg(2+)</name>
        <dbReference type="ChEBI" id="CHEBI:18420"/>
        <label>1</label>
    </ligand>
</feature>
<dbReference type="RefSeq" id="WP_074203201.1">
    <property type="nucleotide sequence ID" value="NZ_FSQW01000001.1"/>
</dbReference>
<dbReference type="InterPro" id="IPR041609">
    <property type="entry name" value="PurL_linker"/>
</dbReference>
<dbReference type="EMBL" id="FSQW01000001">
    <property type="protein sequence ID" value="SIN59548.1"/>
    <property type="molecule type" value="Genomic_DNA"/>
</dbReference>
<feature type="domain" description="PurM-like C-terminal" evidence="10">
    <location>
        <begin position="582"/>
        <end position="719"/>
    </location>
</feature>
<keyword evidence="3 8" id="KW-0479">Metal-binding</keyword>
<feature type="domain" description="PurM-like C-terminal" evidence="10">
    <location>
        <begin position="206"/>
        <end position="360"/>
    </location>
</feature>
<dbReference type="NCBIfam" id="TIGR01736">
    <property type="entry name" value="FGAM_synth_II"/>
    <property type="match status" value="1"/>
</dbReference>
<dbReference type="SUPFAM" id="SSF56042">
    <property type="entry name" value="PurM C-terminal domain-like"/>
    <property type="match status" value="2"/>
</dbReference>
<dbReference type="HAMAP" id="MF_00420">
    <property type="entry name" value="PurL_2"/>
    <property type="match status" value="1"/>
</dbReference>
<dbReference type="InterPro" id="IPR010074">
    <property type="entry name" value="PRibForGlyAmidine_synth_PurL"/>
</dbReference>
<evidence type="ECO:0000256" key="2">
    <source>
        <dbReference type="ARBA" id="ARBA00022598"/>
    </source>
</evidence>
<evidence type="ECO:0000259" key="9">
    <source>
        <dbReference type="Pfam" id="PF00586"/>
    </source>
</evidence>
<protein>
    <recommendedName>
        <fullName evidence="8">Phosphoribosylformylglycinamidine synthase subunit PurL</fullName>
        <shortName evidence="8">FGAM synthase</shortName>
        <ecNumber evidence="8">6.3.5.3</ecNumber>
    </recommendedName>
    <alternativeName>
        <fullName evidence="8">Formylglycinamide ribonucleotide amidotransferase subunit II</fullName>
        <shortName evidence="8">FGAR amidotransferase II</shortName>
        <shortName evidence="8">FGAR-AT II</shortName>
    </alternativeName>
    <alternativeName>
        <fullName evidence="8">Glutamine amidotransferase PurL</fullName>
    </alternativeName>
    <alternativeName>
        <fullName evidence="8">Phosphoribosylformylglycinamidine synthase subunit II</fullName>
    </alternativeName>
</protein>
<keyword evidence="6 8" id="KW-0067">ATP-binding</keyword>
<dbReference type="CDD" id="cd02203">
    <property type="entry name" value="PurL_repeat1"/>
    <property type="match status" value="1"/>
</dbReference>
<evidence type="ECO:0000256" key="8">
    <source>
        <dbReference type="HAMAP-Rule" id="MF_00420"/>
    </source>
</evidence>
<comment type="pathway">
    <text evidence="8">Purine metabolism; IMP biosynthesis via de novo pathway; 5-amino-1-(5-phospho-D-ribosyl)imidazole from N(2)-formyl-N(1)-(5-phospho-D-ribosyl)glycinamide: step 1/2.</text>
</comment>
<keyword evidence="13" id="KW-1185">Reference proteome</keyword>
<evidence type="ECO:0000313" key="13">
    <source>
        <dbReference type="Proteomes" id="UP000185192"/>
    </source>
</evidence>
<feature type="domain" description="PurM-like N-terminal" evidence="9">
    <location>
        <begin position="78"/>
        <end position="193"/>
    </location>
</feature>
<dbReference type="PIRSF" id="PIRSF001587">
    <property type="entry name" value="FGAM_synthase_II"/>
    <property type="match status" value="1"/>
</dbReference>
<evidence type="ECO:0000313" key="12">
    <source>
        <dbReference type="EMBL" id="SIN59548.1"/>
    </source>
</evidence>
<evidence type="ECO:0000256" key="6">
    <source>
        <dbReference type="ARBA" id="ARBA00022840"/>
    </source>
</evidence>
<comment type="catalytic activity">
    <reaction evidence="8">
        <text>N(2)-formyl-N(1)-(5-phospho-beta-D-ribosyl)glycinamide + L-glutamine + ATP + H2O = 2-formamido-N(1)-(5-O-phospho-beta-D-ribosyl)acetamidine + L-glutamate + ADP + phosphate + H(+)</text>
        <dbReference type="Rhea" id="RHEA:17129"/>
        <dbReference type="ChEBI" id="CHEBI:15377"/>
        <dbReference type="ChEBI" id="CHEBI:15378"/>
        <dbReference type="ChEBI" id="CHEBI:29985"/>
        <dbReference type="ChEBI" id="CHEBI:30616"/>
        <dbReference type="ChEBI" id="CHEBI:43474"/>
        <dbReference type="ChEBI" id="CHEBI:58359"/>
        <dbReference type="ChEBI" id="CHEBI:147286"/>
        <dbReference type="ChEBI" id="CHEBI:147287"/>
        <dbReference type="ChEBI" id="CHEBI:456216"/>
        <dbReference type="EC" id="6.3.5.3"/>
    </reaction>
</comment>
<evidence type="ECO:0000256" key="5">
    <source>
        <dbReference type="ARBA" id="ARBA00022755"/>
    </source>
</evidence>
<feature type="binding site" evidence="8">
    <location>
        <position position="95"/>
    </location>
    <ligand>
        <name>ATP</name>
        <dbReference type="ChEBI" id="CHEBI:30616"/>
    </ligand>
</feature>